<keyword evidence="2" id="KW-1185">Reference proteome</keyword>
<sequence>MKTQTPVSQQTVNIPVRFTAKNKKSDDVIMVLNTNVIDQSSGKLKVLYVIDESQPMMIMDLSVFNEDYDVLIKDKIQQ</sequence>
<reference evidence="1 2" key="1">
    <citation type="submission" date="2023-09" db="EMBL/GenBank/DDBJ databases">
        <title>Analysis of phage genome (vB_Yru_GN1) of the bacterium (Yersinia ruckeri).</title>
        <authorList>
            <person name="Ganjoor M.S."/>
            <person name="Bouzari M."/>
            <person name="Soleimani-Delfan A."/>
        </authorList>
    </citation>
    <scope>NUCLEOTIDE SEQUENCE [LARGE SCALE GENOMIC DNA]</scope>
    <source>
        <strain evidence="2">vB_Yru_GN1</strain>
    </source>
</reference>
<proteinExistence type="predicted"/>
<evidence type="ECO:0000313" key="1">
    <source>
        <dbReference type="EMBL" id="BES79949.1"/>
    </source>
</evidence>
<dbReference type="EMBL" id="LC779065">
    <property type="protein sequence ID" value="BES79949.1"/>
    <property type="molecule type" value="Genomic_DNA"/>
</dbReference>
<evidence type="ECO:0000313" key="2">
    <source>
        <dbReference type="Proteomes" id="UP001304813"/>
    </source>
</evidence>
<organism evidence="1 2">
    <name type="scientific">Yersinia phage vB_Yru_GN1</name>
    <dbReference type="NCBI Taxonomy" id="3074381"/>
    <lineage>
        <taxon>Viruses</taxon>
        <taxon>Duplodnaviria</taxon>
        <taxon>Heunggongvirae</taxon>
        <taxon>Uroviricota</taxon>
        <taxon>Caudoviricetes</taxon>
        <taxon>Caudoviricetes incertae sedis</taxon>
        <taxon>Sepahanvirus</taxon>
        <taxon>Sepahanvirus vB-Yru-GN1</taxon>
    </lineage>
</organism>
<protein>
    <submittedName>
        <fullName evidence="1">Uncharacterized protein</fullName>
    </submittedName>
</protein>
<dbReference type="Proteomes" id="UP001304813">
    <property type="component" value="Segment"/>
</dbReference>
<accession>A0AA86IYG9</accession>
<name>A0AA86IYG9_9CAUD</name>